<proteinExistence type="evidence at transcript level"/>
<accession>Q680Z2</accession>
<reference evidence="1" key="1">
    <citation type="submission" date="2004-09" db="EMBL/GenBank/DDBJ databases">
        <title>Large-scale analysis of RIKEN Arabidopsis full-length (RAFL) cDNAs.</title>
        <authorList>
            <person name="Totoki Y."/>
            <person name="Seki M."/>
            <person name="Ishida J."/>
            <person name="Nakajima M."/>
            <person name="Enju A."/>
            <person name="Kamiya A."/>
            <person name="Narusaka M."/>
            <person name="Shin-i T."/>
            <person name="Nakagawa M."/>
            <person name="Sakamoto N."/>
            <person name="Oishi K."/>
            <person name="Kohara Y."/>
            <person name="Kobayashi M."/>
            <person name="Toyoda A."/>
            <person name="Sakaki Y."/>
            <person name="Sakurai T."/>
            <person name="Iida K."/>
            <person name="Akiyama K."/>
            <person name="Satou M."/>
            <person name="Toyoda T."/>
            <person name="Konagaya A."/>
            <person name="Carninci P."/>
            <person name="Kawai J."/>
            <person name="Hayashizaki Y."/>
            <person name="Shinozaki K."/>
        </authorList>
    </citation>
    <scope>NUCLEOTIDE SEQUENCE</scope>
</reference>
<dbReference type="AlphaFoldDB" id="Q680Z2"/>
<organism evidence="1">
    <name type="scientific">Arabidopsis thaliana</name>
    <name type="common">Mouse-ear cress</name>
    <dbReference type="NCBI Taxonomy" id="3702"/>
    <lineage>
        <taxon>Eukaryota</taxon>
        <taxon>Viridiplantae</taxon>
        <taxon>Streptophyta</taxon>
        <taxon>Embryophyta</taxon>
        <taxon>Tracheophyta</taxon>
        <taxon>Spermatophyta</taxon>
        <taxon>Magnoliopsida</taxon>
        <taxon>eudicotyledons</taxon>
        <taxon>Gunneridae</taxon>
        <taxon>Pentapetalae</taxon>
        <taxon>rosids</taxon>
        <taxon>malvids</taxon>
        <taxon>Brassicales</taxon>
        <taxon>Brassicaceae</taxon>
        <taxon>Camelineae</taxon>
        <taxon>Arabidopsis</taxon>
    </lineage>
</organism>
<name>Q680Z2_ARATH</name>
<protein>
    <submittedName>
        <fullName evidence="1">Uncharacterized protein</fullName>
    </submittedName>
</protein>
<evidence type="ECO:0000313" key="1">
    <source>
        <dbReference type="EMBL" id="BAD43488.1"/>
    </source>
</evidence>
<sequence>MISFGSNLLLHIIFRRGFNVKFDAILRCKTMHFISKPRLI</sequence>
<dbReference type="EMBL" id="AK175725">
    <property type="protein sequence ID" value="BAD43488.1"/>
    <property type="molecule type" value="mRNA"/>
</dbReference>